<name>A0A4Y9F1N2_9MICC</name>
<keyword evidence="1" id="KW-0812">Transmembrane</keyword>
<dbReference type="Proteomes" id="UP000297951">
    <property type="component" value="Unassembled WGS sequence"/>
</dbReference>
<comment type="caution">
    <text evidence="2">The sequence shown here is derived from an EMBL/GenBank/DDBJ whole genome shotgun (WGS) entry which is preliminary data.</text>
</comment>
<evidence type="ECO:0008006" key="4">
    <source>
        <dbReference type="Google" id="ProtNLM"/>
    </source>
</evidence>
<evidence type="ECO:0000313" key="3">
    <source>
        <dbReference type="Proteomes" id="UP000297951"/>
    </source>
</evidence>
<reference evidence="2 3" key="1">
    <citation type="submission" date="2019-03" db="EMBL/GenBank/DDBJ databases">
        <title>Diversity of the mouse oral microbiome.</title>
        <authorList>
            <person name="Joseph S."/>
            <person name="Aduse-Opoku J."/>
            <person name="Curtis M."/>
            <person name="Wade W."/>
            <person name="Hashim A."/>
        </authorList>
    </citation>
    <scope>NUCLEOTIDE SEQUENCE [LARGE SCALE GENOMIC DNA]</scope>
    <source>
        <strain evidence="3">irhom_31</strain>
    </source>
</reference>
<proteinExistence type="predicted"/>
<feature type="transmembrane region" description="Helical" evidence="1">
    <location>
        <begin position="160"/>
        <end position="185"/>
    </location>
</feature>
<accession>A0A4Y9F1N2</accession>
<evidence type="ECO:0000256" key="1">
    <source>
        <dbReference type="SAM" id="Phobius"/>
    </source>
</evidence>
<feature type="transmembrane region" description="Helical" evidence="1">
    <location>
        <begin position="59"/>
        <end position="80"/>
    </location>
</feature>
<sequence>MSFFDFFKSSGESWNELIGRLFVDANDSLTTAFSSSNIDESWWAAVVGSPSTPGMLSTWLPVIAAFAAVVSSAQIVLSAFRGSGIGILRGGIGAVFSIPMMYVSVILIQLLSAGIDAVTSYIMLMGATDNANVFMRIFGVQIQDGEFVGVNSNYRMWADVGGGGGSLAMLVPVGLAFIIWLMSFFLGGVMALRSLGVVILASMAGWAVTALSSEFTKGWFSAWLKIITGLLLAKPFAAAVLVMSSTVFNHSDSGAQFFAGFAGLFIAICMPFAVISFISFTSAGAVREQDQAFGASGSMVARGVVRGGSALSRIRRR</sequence>
<feature type="transmembrane region" description="Helical" evidence="1">
    <location>
        <begin position="92"/>
        <end position="115"/>
    </location>
</feature>
<evidence type="ECO:0000313" key="2">
    <source>
        <dbReference type="EMBL" id="TFU20223.1"/>
    </source>
</evidence>
<feature type="transmembrane region" description="Helical" evidence="1">
    <location>
        <begin position="223"/>
        <end position="245"/>
    </location>
</feature>
<protein>
    <recommendedName>
        <fullName evidence="4">TrbL/VirB6 plasmid conjugal transfer protein</fullName>
    </recommendedName>
</protein>
<dbReference type="EMBL" id="SPQC01000062">
    <property type="protein sequence ID" value="TFU20223.1"/>
    <property type="molecule type" value="Genomic_DNA"/>
</dbReference>
<feature type="transmembrane region" description="Helical" evidence="1">
    <location>
        <begin position="191"/>
        <end position="211"/>
    </location>
</feature>
<organism evidence="2 3">
    <name type="scientific">Rothia nasimurium</name>
    <dbReference type="NCBI Taxonomy" id="85336"/>
    <lineage>
        <taxon>Bacteria</taxon>
        <taxon>Bacillati</taxon>
        <taxon>Actinomycetota</taxon>
        <taxon>Actinomycetes</taxon>
        <taxon>Micrococcales</taxon>
        <taxon>Micrococcaceae</taxon>
        <taxon>Rothia</taxon>
    </lineage>
</organism>
<dbReference type="AlphaFoldDB" id="A0A4Y9F1N2"/>
<gene>
    <name evidence="2" type="ORF">E4U03_11750</name>
</gene>
<dbReference type="OrthoDB" id="4878499at2"/>
<dbReference type="RefSeq" id="WP_135013913.1">
    <property type="nucleotide sequence ID" value="NZ_JADGLK010000062.1"/>
</dbReference>
<keyword evidence="1" id="KW-1133">Transmembrane helix</keyword>
<feature type="transmembrane region" description="Helical" evidence="1">
    <location>
        <begin position="257"/>
        <end position="280"/>
    </location>
</feature>
<feature type="transmembrane region" description="Helical" evidence="1">
    <location>
        <begin position="121"/>
        <end position="139"/>
    </location>
</feature>
<keyword evidence="1" id="KW-0472">Membrane</keyword>